<dbReference type="SUPFAM" id="SSF54106">
    <property type="entry name" value="LysM domain"/>
    <property type="match status" value="1"/>
</dbReference>
<gene>
    <name evidence="8" type="ORF">SAMN05444377_11359</name>
</gene>
<keyword evidence="3 8" id="KW-0378">Hydrolase</keyword>
<feature type="region of interest" description="Disordered" evidence="5">
    <location>
        <begin position="28"/>
        <end position="75"/>
    </location>
</feature>
<dbReference type="EMBL" id="FQVQ01000013">
    <property type="protein sequence ID" value="SHF59960.1"/>
    <property type="molecule type" value="Genomic_DNA"/>
</dbReference>
<dbReference type="PANTHER" id="PTHR33308">
    <property type="entry name" value="PEPTIDOGLYCAN HYDROLASE FLGJ"/>
    <property type="match status" value="1"/>
</dbReference>
<keyword evidence="9" id="KW-1185">Reference proteome</keyword>
<accession>A0A1M5CZ39</accession>
<dbReference type="InterPro" id="IPR002901">
    <property type="entry name" value="MGlyc_endo_b_GlcNAc-like_dom"/>
</dbReference>
<proteinExistence type="predicted"/>
<keyword evidence="2" id="KW-0081">Bacteriolytic enzyme</keyword>
<evidence type="ECO:0000313" key="8">
    <source>
        <dbReference type="EMBL" id="SHF59960.1"/>
    </source>
</evidence>
<dbReference type="GO" id="GO:0004040">
    <property type="term" value="F:amidase activity"/>
    <property type="evidence" value="ECO:0007669"/>
    <property type="project" value="InterPro"/>
</dbReference>
<protein>
    <recommendedName>
        <fullName evidence="4">Peptidoglycan hydrolase</fullName>
    </recommendedName>
</protein>
<dbReference type="SMART" id="SM00257">
    <property type="entry name" value="LysM"/>
    <property type="match status" value="1"/>
</dbReference>
<dbReference type="FunFam" id="1.10.530.10:FF:000060">
    <property type="entry name" value="Predicted protein"/>
    <property type="match status" value="1"/>
</dbReference>
<dbReference type="RefSeq" id="WP_073364303.1">
    <property type="nucleotide sequence ID" value="NZ_FQVQ01000013.1"/>
</dbReference>
<feature type="compositionally biased region" description="Low complexity" evidence="5">
    <location>
        <begin position="44"/>
        <end position="71"/>
    </location>
</feature>
<dbReference type="Pfam" id="PF01476">
    <property type="entry name" value="LysM"/>
    <property type="match status" value="1"/>
</dbReference>
<evidence type="ECO:0000256" key="1">
    <source>
        <dbReference type="ARBA" id="ARBA00022529"/>
    </source>
</evidence>
<evidence type="ECO:0000313" key="9">
    <source>
        <dbReference type="Proteomes" id="UP000184147"/>
    </source>
</evidence>
<keyword evidence="6" id="KW-0732">Signal</keyword>
<dbReference type="InterPro" id="IPR018392">
    <property type="entry name" value="LysM"/>
</dbReference>
<feature type="chain" id="PRO_5012838554" description="Peptidoglycan hydrolase" evidence="6">
    <location>
        <begin position="19"/>
        <end position="306"/>
    </location>
</feature>
<dbReference type="AlphaFoldDB" id="A0A1M5CZ39"/>
<evidence type="ECO:0000259" key="7">
    <source>
        <dbReference type="PROSITE" id="PS51782"/>
    </source>
</evidence>
<evidence type="ECO:0000256" key="6">
    <source>
        <dbReference type="SAM" id="SignalP"/>
    </source>
</evidence>
<evidence type="ECO:0000256" key="3">
    <source>
        <dbReference type="ARBA" id="ARBA00022801"/>
    </source>
</evidence>
<reference evidence="8 9" key="1">
    <citation type="submission" date="2016-11" db="EMBL/GenBank/DDBJ databases">
        <authorList>
            <person name="Jaros S."/>
            <person name="Januszkiewicz K."/>
            <person name="Wedrychowicz H."/>
        </authorList>
    </citation>
    <scope>NUCLEOTIDE SEQUENCE [LARGE SCALE GENOMIC DNA]</scope>
    <source>
        <strain evidence="8 9">DSM 25660</strain>
    </source>
</reference>
<dbReference type="PROSITE" id="PS51782">
    <property type="entry name" value="LYSM"/>
    <property type="match status" value="1"/>
</dbReference>
<evidence type="ECO:0000256" key="5">
    <source>
        <dbReference type="SAM" id="MobiDB-lite"/>
    </source>
</evidence>
<evidence type="ECO:0000256" key="2">
    <source>
        <dbReference type="ARBA" id="ARBA00022638"/>
    </source>
</evidence>
<dbReference type="GO" id="GO:0031640">
    <property type="term" value="P:killing of cells of another organism"/>
    <property type="evidence" value="ECO:0007669"/>
    <property type="project" value="UniProtKB-KW"/>
</dbReference>
<dbReference type="Proteomes" id="UP000184147">
    <property type="component" value="Unassembled WGS sequence"/>
</dbReference>
<dbReference type="GO" id="GO:0042742">
    <property type="term" value="P:defense response to bacterium"/>
    <property type="evidence" value="ECO:0007669"/>
    <property type="project" value="UniProtKB-KW"/>
</dbReference>
<dbReference type="Gene3D" id="1.10.530.10">
    <property type="match status" value="1"/>
</dbReference>
<sequence length="306" mass="33448">MYKFICILVVLLVFTACGSSRPVVRTTKPIAQSTKTDPRKTKRPVATTTPTTPSSTKPVQTAPTPVATPQTDQSKTEVLEATTAVKVTTAMVLEYIEKYKDIAKKEMVDYGIPASITLGQGILESGAGTGPLSVQANNHFGIKCHKEWKGPSVSYDDDAVGECFRKYSDPFESFKDHSIFLVTRERYANLFRLDIADYKGWAKGLKAAGYATDPAYPTKLIGLIERYQLQRFDAEVLGTSATPTTVSSNPSLSNKGEATNAKQHVVVKGDTLYSISKKYSIPVEVLQSKNNLKDTALAIGQILRIE</sequence>
<dbReference type="SMART" id="SM00047">
    <property type="entry name" value="LYZ2"/>
    <property type="match status" value="1"/>
</dbReference>
<evidence type="ECO:0000256" key="4">
    <source>
        <dbReference type="ARBA" id="ARBA00032108"/>
    </source>
</evidence>
<dbReference type="InterPro" id="IPR051056">
    <property type="entry name" value="Glycosyl_Hydrolase_73"/>
</dbReference>
<dbReference type="Gene3D" id="3.10.350.10">
    <property type="entry name" value="LysM domain"/>
    <property type="match status" value="1"/>
</dbReference>
<dbReference type="PANTHER" id="PTHR33308:SF9">
    <property type="entry name" value="PEPTIDOGLYCAN HYDROLASE FLGJ"/>
    <property type="match status" value="1"/>
</dbReference>
<dbReference type="OrthoDB" id="977752at2"/>
<dbReference type="InterPro" id="IPR036779">
    <property type="entry name" value="LysM_dom_sf"/>
</dbReference>
<name>A0A1M5CZ39_9FLAO</name>
<feature type="domain" description="LysM" evidence="7">
    <location>
        <begin position="262"/>
        <end position="305"/>
    </location>
</feature>
<keyword evidence="1" id="KW-0929">Antimicrobial</keyword>
<organism evidence="8 9">
    <name type="scientific">Flavobacterium fontis</name>
    <dbReference type="NCBI Taxonomy" id="1124188"/>
    <lineage>
        <taxon>Bacteria</taxon>
        <taxon>Pseudomonadati</taxon>
        <taxon>Bacteroidota</taxon>
        <taxon>Flavobacteriia</taxon>
        <taxon>Flavobacteriales</taxon>
        <taxon>Flavobacteriaceae</taxon>
        <taxon>Flavobacterium</taxon>
    </lineage>
</organism>
<dbReference type="STRING" id="1124188.SAMN05444377_11359"/>
<feature type="signal peptide" evidence="6">
    <location>
        <begin position="1"/>
        <end position="18"/>
    </location>
</feature>
<dbReference type="CDD" id="cd00118">
    <property type="entry name" value="LysM"/>
    <property type="match status" value="1"/>
</dbReference>
<dbReference type="Pfam" id="PF01832">
    <property type="entry name" value="Glucosaminidase"/>
    <property type="match status" value="1"/>
</dbReference>
<dbReference type="PROSITE" id="PS51257">
    <property type="entry name" value="PROKAR_LIPOPROTEIN"/>
    <property type="match status" value="1"/>
</dbReference>